<dbReference type="Proteomes" id="UP000246132">
    <property type="component" value="Unassembled WGS sequence"/>
</dbReference>
<proteinExistence type="predicted"/>
<sequence length="59" mass="6871">MKEFKCGQLVPGCHWHTHDDDEAEIVRRAAEHLRSAHGEARLRETMVEEIKKRVHEVPA</sequence>
<organism evidence="1 2">
    <name type="scientific">Oceaniradius stylonematis</name>
    <dbReference type="NCBI Taxonomy" id="2184161"/>
    <lineage>
        <taxon>Bacteria</taxon>
        <taxon>Pseudomonadati</taxon>
        <taxon>Pseudomonadota</taxon>
        <taxon>Alphaproteobacteria</taxon>
        <taxon>Hyphomicrobiales</taxon>
        <taxon>Ahrensiaceae</taxon>
        <taxon>Oceaniradius</taxon>
    </lineage>
</organism>
<dbReference type="OrthoDB" id="7950435at2"/>
<protein>
    <submittedName>
        <fullName evidence="1">DUF1059 domain-containing protein</fullName>
    </submittedName>
</protein>
<dbReference type="EMBL" id="QFWV02000008">
    <property type="protein sequence ID" value="RKF06145.1"/>
    <property type="molecule type" value="Genomic_DNA"/>
</dbReference>
<name>A0A3A8A7H3_9HYPH</name>
<reference evidence="1 2" key="1">
    <citation type="journal article" date="2018" name="Int. J. Syst. Bacteriol.">
        <title>Oceaniradius stylonemae gen. nov., sp. nov., isolated from a red alga, Stylonema cornu-cervi.</title>
        <authorList>
            <person name="Jeong S."/>
        </authorList>
    </citation>
    <scope>NUCLEOTIDE SEQUENCE [LARGE SCALE GENOMIC DNA]</scope>
    <source>
        <strain evidence="1 2">StC1</strain>
    </source>
</reference>
<comment type="caution">
    <text evidence="1">The sequence shown here is derived from an EMBL/GenBank/DDBJ whole genome shotgun (WGS) entry which is preliminary data.</text>
</comment>
<evidence type="ECO:0000313" key="2">
    <source>
        <dbReference type="Proteomes" id="UP000246132"/>
    </source>
</evidence>
<dbReference type="InterPro" id="IPR009409">
    <property type="entry name" value="DUF1059"/>
</dbReference>
<accession>A0A3A8A7H3</accession>
<gene>
    <name evidence="1" type="ORF">DEM25_015090</name>
</gene>
<dbReference type="Pfam" id="PF06348">
    <property type="entry name" value="DUF1059"/>
    <property type="match status" value="1"/>
</dbReference>
<keyword evidence="2" id="KW-1185">Reference proteome</keyword>
<evidence type="ECO:0000313" key="1">
    <source>
        <dbReference type="EMBL" id="RKF06145.1"/>
    </source>
</evidence>
<dbReference type="AlphaFoldDB" id="A0A3A8A7H3"/>
<dbReference type="RefSeq" id="WP_109768258.1">
    <property type="nucleotide sequence ID" value="NZ_CP159474.1"/>
</dbReference>